<dbReference type="Proteomes" id="UP000193090">
    <property type="component" value="Unassembled WGS sequence"/>
</dbReference>
<dbReference type="STRING" id="1798.AWC30_05340"/>
<accession>A0A1X2EN20</accession>
<dbReference type="Gene3D" id="3.60.15.10">
    <property type="entry name" value="Ribonuclease Z/Hydroxyacylglutathione hydrolase-like"/>
    <property type="match status" value="1"/>
</dbReference>
<dbReference type="OrthoDB" id="9788370at2"/>
<dbReference type="SUPFAM" id="SSF56281">
    <property type="entry name" value="Metallo-hydrolase/oxidoreductase"/>
    <property type="match status" value="1"/>
</dbReference>
<feature type="domain" description="Metallo-beta-lactamase" evidence="1">
    <location>
        <begin position="35"/>
        <end position="228"/>
    </location>
</feature>
<name>A0A1X2EN20_9MYCO</name>
<comment type="caution">
    <text evidence="2">The sequence shown here is derived from an EMBL/GenBank/DDBJ whole genome shotgun (WGS) entry which is preliminary data.</text>
</comment>
<protein>
    <recommendedName>
        <fullName evidence="1">Metallo-beta-lactamase domain-containing protein</fullName>
    </recommendedName>
</protein>
<dbReference type="InterPro" id="IPR036866">
    <property type="entry name" value="RibonucZ/Hydroxyglut_hydro"/>
</dbReference>
<evidence type="ECO:0000259" key="1">
    <source>
        <dbReference type="SMART" id="SM00849"/>
    </source>
</evidence>
<gene>
    <name evidence="2" type="ORF">AWC30_05340</name>
</gene>
<dbReference type="AlphaFoldDB" id="A0A1X2EN20"/>
<reference evidence="2 3" key="1">
    <citation type="submission" date="2016-01" db="EMBL/GenBank/DDBJ databases">
        <title>The new phylogeny of the genus Mycobacterium.</title>
        <authorList>
            <person name="Tarcisio F."/>
            <person name="Conor M."/>
            <person name="Antonella G."/>
            <person name="Elisabetta G."/>
            <person name="Giulia F.S."/>
            <person name="Sara T."/>
            <person name="Anna F."/>
            <person name="Clotilde B."/>
            <person name="Roberto B."/>
            <person name="Veronica D.S."/>
            <person name="Fabio R."/>
            <person name="Monica P."/>
            <person name="Olivier J."/>
            <person name="Enrico T."/>
            <person name="Nicola S."/>
        </authorList>
    </citation>
    <scope>NUCLEOTIDE SEQUENCE [LARGE SCALE GENOMIC DNA]</scope>
    <source>
        <strain evidence="2 3">DSM 44153</strain>
    </source>
</reference>
<dbReference type="SMART" id="SM00849">
    <property type="entry name" value="Lactamase_B"/>
    <property type="match status" value="1"/>
</dbReference>
<evidence type="ECO:0000313" key="3">
    <source>
        <dbReference type="Proteomes" id="UP000193090"/>
    </source>
</evidence>
<dbReference type="PANTHER" id="PTHR42663">
    <property type="entry name" value="HYDROLASE C777.06C-RELATED-RELATED"/>
    <property type="match status" value="1"/>
</dbReference>
<sequence>MRILLLGTGSADGWPNPFCRCASCRRAAEAGELRGQSAALIDDTVLIDCGPEVPRAAVRHGTSLAGVRQILLTHAHFDHVGPGALLMRHWSGTTTPLEVLGPASAVAQCRPWVEEGNPITFRTLQPEDDVALGDYRVRPVQANHAAEFGGEALLYDVTDAAGGRILWATDTGPLPDDTMAALAGAAFDAVFLEETFGTFTGHGCAHHDLPAFVETVAGLRACGAVAEHTEVVAVHLGHHNPPDLDRRLAACGARAGRDGETVST</sequence>
<dbReference type="Pfam" id="PF12706">
    <property type="entry name" value="Lactamase_B_2"/>
    <property type="match status" value="1"/>
</dbReference>
<proteinExistence type="predicted"/>
<dbReference type="InterPro" id="IPR001279">
    <property type="entry name" value="Metallo-B-lactamas"/>
</dbReference>
<organism evidence="2 3">
    <name type="scientific">Mycolicibacillus trivialis</name>
    <dbReference type="NCBI Taxonomy" id="1798"/>
    <lineage>
        <taxon>Bacteria</taxon>
        <taxon>Bacillati</taxon>
        <taxon>Actinomycetota</taxon>
        <taxon>Actinomycetes</taxon>
        <taxon>Mycobacteriales</taxon>
        <taxon>Mycobacteriaceae</taxon>
        <taxon>Mycolicibacillus</taxon>
    </lineage>
</organism>
<keyword evidence="3" id="KW-1185">Reference proteome</keyword>
<dbReference type="PANTHER" id="PTHR42663:SF6">
    <property type="entry name" value="HYDROLASE C777.06C-RELATED"/>
    <property type="match status" value="1"/>
</dbReference>
<evidence type="ECO:0000313" key="2">
    <source>
        <dbReference type="EMBL" id="ORX06986.1"/>
    </source>
</evidence>
<dbReference type="EMBL" id="LQPZ01000013">
    <property type="protein sequence ID" value="ORX06986.1"/>
    <property type="molecule type" value="Genomic_DNA"/>
</dbReference>
<dbReference type="RefSeq" id="WP_085109102.1">
    <property type="nucleotide sequence ID" value="NZ_JACKSN010000029.1"/>
</dbReference>